<dbReference type="PRINTS" id="PR00455">
    <property type="entry name" value="HTHTETR"/>
</dbReference>
<sequence length="183" mass="20165">MLDAATTEFAAVGLAGARVDRIADTAGVNKSQLYYYFKSKDGLFDAVLRDNVEALLDAVPLSGEDLPGYAVQLYDYYIERPELLRLATWNRLERVPKGDLFAEFGDHDVHKLQAIADAQRAGRVDPTLAPSDAFSLVIAVAMTWSPVNVTYAASADEAESEHTRRRAVIREALSRALAPNDHR</sequence>
<dbReference type="PROSITE" id="PS50977">
    <property type="entry name" value="HTH_TETR_2"/>
    <property type="match status" value="1"/>
</dbReference>
<evidence type="ECO:0000256" key="2">
    <source>
        <dbReference type="PROSITE-ProRule" id="PRU00335"/>
    </source>
</evidence>
<protein>
    <submittedName>
        <fullName evidence="4">Transcriptional regulator, AcrR family</fullName>
    </submittedName>
</protein>
<name>A0A6J4QZL2_9ACTN</name>
<reference evidence="4" key="1">
    <citation type="submission" date="2020-02" db="EMBL/GenBank/DDBJ databases">
        <authorList>
            <person name="Meier V. D."/>
        </authorList>
    </citation>
    <scope>NUCLEOTIDE SEQUENCE</scope>
    <source>
        <strain evidence="4">AVDCRST_MAG58</strain>
    </source>
</reference>
<dbReference type="AlphaFoldDB" id="A0A6J4QZL2"/>
<dbReference type="Pfam" id="PF17926">
    <property type="entry name" value="TetR_C_21"/>
    <property type="match status" value="1"/>
</dbReference>
<dbReference type="Gene3D" id="1.10.357.10">
    <property type="entry name" value="Tetracycline Repressor, domain 2"/>
    <property type="match status" value="1"/>
</dbReference>
<dbReference type="EMBL" id="CADCVF010000040">
    <property type="protein sequence ID" value="CAA9458259.1"/>
    <property type="molecule type" value="Genomic_DNA"/>
</dbReference>
<dbReference type="PANTHER" id="PTHR30328">
    <property type="entry name" value="TRANSCRIPTIONAL REPRESSOR"/>
    <property type="match status" value="1"/>
</dbReference>
<dbReference type="Pfam" id="PF00440">
    <property type="entry name" value="TetR_N"/>
    <property type="match status" value="1"/>
</dbReference>
<dbReference type="SUPFAM" id="SSF48498">
    <property type="entry name" value="Tetracyclin repressor-like, C-terminal domain"/>
    <property type="match status" value="1"/>
</dbReference>
<evidence type="ECO:0000259" key="3">
    <source>
        <dbReference type="PROSITE" id="PS50977"/>
    </source>
</evidence>
<dbReference type="GO" id="GO:0006355">
    <property type="term" value="P:regulation of DNA-templated transcription"/>
    <property type="evidence" value="ECO:0007669"/>
    <property type="project" value="UniProtKB-ARBA"/>
</dbReference>
<dbReference type="InterPro" id="IPR036271">
    <property type="entry name" value="Tet_transcr_reg_TetR-rel_C_sf"/>
</dbReference>
<dbReference type="GO" id="GO:0003677">
    <property type="term" value="F:DNA binding"/>
    <property type="evidence" value="ECO:0007669"/>
    <property type="project" value="UniProtKB-UniRule"/>
</dbReference>
<proteinExistence type="predicted"/>
<keyword evidence="1 2" id="KW-0238">DNA-binding</keyword>
<dbReference type="InterPro" id="IPR050109">
    <property type="entry name" value="HTH-type_TetR-like_transc_reg"/>
</dbReference>
<dbReference type="SUPFAM" id="SSF46689">
    <property type="entry name" value="Homeodomain-like"/>
    <property type="match status" value="1"/>
</dbReference>
<dbReference type="InterPro" id="IPR009057">
    <property type="entry name" value="Homeodomain-like_sf"/>
</dbReference>
<gene>
    <name evidence="4" type="ORF">AVDCRST_MAG58-1871</name>
</gene>
<organism evidence="4">
    <name type="scientific">uncultured Rubrobacteraceae bacterium</name>
    <dbReference type="NCBI Taxonomy" id="349277"/>
    <lineage>
        <taxon>Bacteria</taxon>
        <taxon>Bacillati</taxon>
        <taxon>Actinomycetota</taxon>
        <taxon>Rubrobacteria</taxon>
        <taxon>Rubrobacterales</taxon>
        <taxon>Rubrobacteraceae</taxon>
        <taxon>environmental samples</taxon>
    </lineage>
</organism>
<evidence type="ECO:0000256" key="1">
    <source>
        <dbReference type="ARBA" id="ARBA00023125"/>
    </source>
</evidence>
<evidence type="ECO:0000313" key="4">
    <source>
        <dbReference type="EMBL" id="CAA9458259.1"/>
    </source>
</evidence>
<dbReference type="InterPro" id="IPR001647">
    <property type="entry name" value="HTH_TetR"/>
</dbReference>
<feature type="domain" description="HTH tetR-type" evidence="3">
    <location>
        <begin position="1"/>
        <end position="55"/>
    </location>
</feature>
<feature type="DNA-binding region" description="H-T-H motif" evidence="2">
    <location>
        <begin position="18"/>
        <end position="37"/>
    </location>
</feature>
<dbReference type="PANTHER" id="PTHR30328:SF54">
    <property type="entry name" value="HTH-TYPE TRANSCRIPTIONAL REPRESSOR SCO4008"/>
    <property type="match status" value="1"/>
</dbReference>
<accession>A0A6J4QZL2</accession>
<dbReference type="InterPro" id="IPR041467">
    <property type="entry name" value="Sco4008_C"/>
</dbReference>